<comment type="caution">
    <text evidence="1">The sequence shown here is derived from an EMBL/GenBank/DDBJ whole genome shotgun (WGS) entry which is preliminary data.</text>
</comment>
<name>A0A427Y8Z2_9TREE</name>
<keyword evidence="2" id="KW-1185">Reference proteome</keyword>
<protein>
    <submittedName>
        <fullName evidence="1">Uncharacterized protein</fullName>
    </submittedName>
</protein>
<dbReference type="RefSeq" id="XP_028479808.1">
    <property type="nucleotide sequence ID" value="XM_028615951.1"/>
</dbReference>
<sequence length="177" mass="19357">MPTLADALSSLAKSNREIATGFDNLAAEPAWFTIYRQQAAVQAQANHSQVLMAIRNTDINMAALASWQESRAFHGRARDMTSRLVGLMRKPPIEVLPPLAPGDPLSPVPPMLPPLPSFPASMQALQGLTGVYSCRYVLWLTAGPVLTDLLDSYDQPSHGSVAEKRARFCRFIGCYEC</sequence>
<dbReference type="Proteomes" id="UP000279236">
    <property type="component" value="Unassembled WGS sequence"/>
</dbReference>
<dbReference type="GeneID" id="39584655"/>
<dbReference type="EMBL" id="RSCE01000001">
    <property type="protein sequence ID" value="RSH87600.1"/>
    <property type="molecule type" value="Genomic_DNA"/>
</dbReference>
<evidence type="ECO:0000313" key="2">
    <source>
        <dbReference type="Proteomes" id="UP000279236"/>
    </source>
</evidence>
<accession>A0A427Y8Z2</accession>
<dbReference type="AlphaFoldDB" id="A0A427Y8Z2"/>
<gene>
    <name evidence="1" type="ORF">EHS24_000112</name>
</gene>
<proteinExistence type="predicted"/>
<organism evidence="1 2">
    <name type="scientific">Apiotrichum porosum</name>
    <dbReference type="NCBI Taxonomy" id="105984"/>
    <lineage>
        <taxon>Eukaryota</taxon>
        <taxon>Fungi</taxon>
        <taxon>Dikarya</taxon>
        <taxon>Basidiomycota</taxon>
        <taxon>Agaricomycotina</taxon>
        <taxon>Tremellomycetes</taxon>
        <taxon>Trichosporonales</taxon>
        <taxon>Trichosporonaceae</taxon>
        <taxon>Apiotrichum</taxon>
    </lineage>
</organism>
<reference evidence="1 2" key="1">
    <citation type="submission" date="2018-11" db="EMBL/GenBank/DDBJ databases">
        <title>Genome sequence of Apiotrichum porosum DSM 27194.</title>
        <authorList>
            <person name="Aliyu H."/>
            <person name="Gorte O."/>
            <person name="Ochsenreither K."/>
        </authorList>
    </citation>
    <scope>NUCLEOTIDE SEQUENCE [LARGE SCALE GENOMIC DNA]</scope>
    <source>
        <strain evidence="1 2">DSM 27194</strain>
    </source>
</reference>
<evidence type="ECO:0000313" key="1">
    <source>
        <dbReference type="EMBL" id="RSH87600.1"/>
    </source>
</evidence>